<keyword evidence="3" id="KW-0808">Transferase</keyword>
<dbReference type="GO" id="GO:1901135">
    <property type="term" value="P:carbohydrate derivative metabolic process"/>
    <property type="evidence" value="ECO:0007669"/>
    <property type="project" value="UniProtKB-ARBA"/>
</dbReference>
<evidence type="ECO:0000259" key="2">
    <source>
        <dbReference type="Pfam" id="PF13439"/>
    </source>
</evidence>
<reference evidence="3 4" key="1">
    <citation type="journal article" date="2012" name="ISME J.">
        <title>Genomic insights to SAR86, an abundant and uncultivated marine bacterial lineage.</title>
        <authorList>
            <person name="Dupont C.L."/>
            <person name="Rusch D.B."/>
            <person name="Yooseph S."/>
            <person name="Lombardo M.J."/>
            <person name="Richter R.A."/>
            <person name="Valas R."/>
            <person name="Novotny M."/>
            <person name="Yee-Greenbaum J."/>
            <person name="Selengut J.D."/>
            <person name="Haft D.H."/>
            <person name="Halpern A.L."/>
            <person name="Lasken R.S."/>
            <person name="Nealson K."/>
            <person name="Friedman R."/>
            <person name="Venter J.C."/>
        </authorList>
    </citation>
    <scope>NUCLEOTIDE SEQUENCE [LARGE SCALE GENOMIC DNA]</scope>
</reference>
<dbReference type="Pfam" id="PF00534">
    <property type="entry name" value="Glycos_transf_1"/>
    <property type="match status" value="1"/>
</dbReference>
<dbReference type="InterPro" id="IPR028098">
    <property type="entry name" value="Glyco_trans_4-like_N"/>
</dbReference>
<protein>
    <submittedName>
        <fullName evidence="3">Glycosyltransferase, family 1</fullName>
    </submittedName>
</protein>
<dbReference type="GO" id="GO:0016757">
    <property type="term" value="F:glycosyltransferase activity"/>
    <property type="evidence" value="ECO:0007669"/>
    <property type="project" value="InterPro"/>
</dbReference>
<feature type="domain" description="Glycosyl transferase family 1" evidence="1">
    <location>
        <begin position="149"/>
        <end position="287"/>
    </location>
</feature>
<dbReference type="EMBL" id="JH611156">
    <property type="protein sequence ID" value="EJP72085.1"/>
    <property type="molecule type" value="Genomic_DNA"/>
</dbReference>
<dbReference type="CDD" id="cd03801">
    <property type="entry name" value="GT4_PimA-like"/>
    <property type="match status" value="1"/>
</dbReference>
<dbReference type="SUPFAM" id="SSF53756">
    <property type="entry name" value="UDP-Glycosyltransferase/glycogen phosphorylase"/>
    <property type="match status" value="1"/>
</dbReference>
<sequence length="324" mass="37037">MKIVHFVLSDSFAGIEQHVDEVLTNFSSHKLILICNESIASYFDKSINIYKVKNFGRRSFFGKYQLKKLIKDIDPDIIHTHGSKTSSIISSIKTKNYKHVATIHGVKKNKKIYEKADLIIGVSDKALEGINHETICINNWWHPKLKKIQNKKNKHALAVGRLEKVKGFDLLITSWKNIDTNLVIIGSGKERNKLNELIEQNNLSEKVKIIDAVKKEELLNYYQDASVLIISSRDEGGPRVALEALYLEIPVISTDVGHMSQILPKELLAEKNNQSALQDMLEKYVDNIHLYNQKAIFNFVEREFSIEEKMQELNDAYSLLASKS</sequence>
<dbReference type="Gene3D" id="3.40.50.2000">
    <property type="entry name" value="Glycogen Phosphorylase B"/>
    <property type="match status" value="2"/>
</dbReference>
<feature type="domain" description="Glycosyltransferase subfamily 4-like N-terminal" evidence="2">
    <location>
        <begin position="14"/>
        <end position="126"/>
    </location>
</feature>
<evidence type="ECO:0000259" key="1">
    <source>
        <dbReference type="Pfam" id="PF00534"/>
    </source>
</evidence>
<organism evidence="3 4">
    <name type="scientific">SAR86 cluster bacterium SAR86A</name>
    <dbReference type="NCBI Taxonomy" id="1123866"/>
    <lineage>
        <taxon>Bacteria</taxon>
        <taxon>Pseudomonadati</taxon>
        <taxon>Pseudomonadota</taxon>
        <taxon>Gammaproteobacteria</taxon>
        <taxon>SAR86 cluster</taxon>
    </lineage>
</organism>
<dbReference type="PANTHER" id="PTHR12526">
    <property type="entry name" value="GLYCOSYLTRANSFERASE"/>
    <property type="match status" value="1"/>
</dbReference>
<dbReference type="HOGENOM" id="CLU_009583_0_1_6"/>
<dbReference type="Proteomes" id="UP000010305">
    <property type="component" value="Unassembled WGS sequence"/>
</dbReference>
<accession>J4WTR5</accession>
<proteinExistence type="predicted"/>
<evidence type="ECO:0000313" key="4">
    <source>
        <dbReference type="Proteomes" id="UP000010305"/>
    </source>
</evidence>
<dbReference type="AlphaFoldDB" id="J4WTR5"/>
<name>J4WTR5_9GAMM</name>
<evidence type="ECO:0000313" key="3">
    <source>
        <dbReference type="EMBL" id="EJP72085.1"/>
    </source>
</evidence>
<gene>
    <name evidence="3" type="ORF">NT01SARS_0574</name>
</gene>
<dbReference type="Pfam" id="PF13439">
    <property type="entry name" value="Glyco_transf_4"/>
    <property type="match status" value="1"/>
</dbReference>
<dbReference type="PANTHER" id="PTHR12526:SF634">
    <property type="entry name" value="BLL3361 PROTEIN"/>
    <property type="match status" value="1"/>
</dbReference>
<dbReference type="STRING" id="1123866.NT01SARS_0574"/>
<dbReference type="InterPro" id="IPR001296">
    <property type="entry name" value="Glyco_trans_1"/>
</dbReference>